<feature type="region of interest" description="Disordered" evidence="1">
    <location>
        <begin position="36"/>
        <end position="55"/>
    </location>
</feature>
<keyword evidence="2" id="KW-0472">Membrane</keyword>
<protein>
    <submittedName>
        <fullName evidence="3">Uncharacterized protein</fullName>
    </submittedName>
</protein>
<evidence type="ECO:0000313" key="4">
    <source>
        <dbReference type="Proteomes" id="UP001181693"/>
    </source>
</evidence>
<feature type="compositionally biased region" description="Basic and acidic residues" evidence="1">
    <location>
        <begin position="113"/>
        <end position="131"/>
    </location>
</feature>
<proteinExistence type="predicted"/>
<evidence type="ECO:0000256" key="1">
    <source>
        <dbReference type="SAM" id="MobiDB-lite"/>
    </source>
</evidence>
<dbReference type="EMBL" id="DYDO01000008">
    <property type="protein sequence ID" value="DBA19624.1"/>
    <property type="molecule type" value="Genomic_DNA"/>
</dbReference>
<comment type="caution">
    <text evidence="3">The sequence shown here is derived from an EMBL/GenBank/DDBJ whole genome shotgun (WGS) entry which is preliminary data.</text>
</comment>
<evidence type="ECO:0000313" key="3">
    <source>
        <dbReference type="EMBL" id="DBA19624.1"/>
    </source>
</evidence>
<name>A0AAV2ZY14_PYXAD</name>
<dbReference type="InterPro" id="IPR031833">
    <property type="entry name" value="DUF4748"/>
</dbReference>
<evidence type="ECO:0000256" key="2">
    <source>
        <dbReference type="SAM" id="Phobius"/>
    </source>
</evidence>
<keyword evidence="2" id="KW-1133">Transmembrane helix</keyword>
<dbReference type="Pfam" id="PF15932">
    <property type="entry name" value="DUF4748"/>
    <property type="match status" value="1"/>
</dbReference>
<dbReference type="Proteomes" id="UP001181693">
    <property type="component" value="Unassembled WGS sequence"/>
</dbReference>
<feature type="region of interest" description="Disordered" evidence="1">
    <location>
        <begin position="106"/>
        <end position="131"/>
    </location>
</feature>
<keyword evidence="4" id="KW-1185">Reference proteome</keyword>
<sequence>MAAHCSRMLVSGRVWSSWGFLRGAGGRATTTLIPSRAPNAKPLHTRSPLRAKAEEEESTYRGSFFVGGARAQNPMKKVGYAWAIGFPSGIILFLYAKNKVEQRRVQQMKARQRMRDANRGQYESERYKSTS</sequence>
<gene>
    <name evidence="3" type="ORF">GDO54_015427</name>
</gene>
<organism evidence="3 4">
    <name type="scientific">Pyxicephalus adspersus</name>
    <name type="common">African bullfrog</name>
    <dbReference type="NCBI Taxonomy" id="30357"/>
    <lineage>
        <taxon>Eukaryota</taxon>
        <taxon>Metazoa</taxon>
        <taxon>Chordata</taxon>
        <taxon>Craniata</taxon>
        <taxon>Vertebrata</taxon>
        <taxon>Euteleostomi</taxon>
        <taxon>Amphibia</taxon>
        <taxon>Batrachia</taxon>
        <taxon>Anura</taxon>
        <taxon>Neobatrachia</taxon>
        <taxon>Ranoidea</taxon>
        <taxon>Pyxicephalidae</taxon>
        <taxon>Pyxicephalinae</taxon>
        <taxon>Pyxicephalus</taxon>
    </lineage>
</organism>
<feature type="transmembrane region" description="Helical" evidence="2">
    <location>
        <begin position="79"/>
        <end position="96"/>
    </location>
</feature>
<accession>A0AAV2ZY14</accession>
<reference evidence="3" key="1">
    <citation type="thesis" date="2020" institute="ProQuest LLC" country="789 East Eisenhower Parkway, Ann Arbor, MI, USA">
        <title>Comparative Genomics and Chromosome Evolution.</title>
        <authorList>
            <person name="Mudd A.B."/>
        </authorList>
    </citation>
    <scope>NUCLEOTIDE SEQUENCE</scope>
    <source>
        <strain evidence="3">1538</strain>
        <tissue evidence="3">Blood</tissue>
    </source>
</reference>
<dbReference type="AlphaFoldDB" id="A0AAV2ZY14"/>
<keyword evidence="2" id="KW-0812">Transmembrane</keyword>